<gene>
    <name evidence="2" type="ORF">BLA60_19555</name>
</gene>
<proteinExistence type="predicted"/>
<organism evidence="2 3">
    <name type="scientific">Actinophytocola xinjiangensis</name>
    <dbReference type="NCBI Taxonomy" id="485602"/>
    <lineage>
        <taxon>Bacteria</taxon>
        <taxon>Bacillati</taxon>
        <taxon>Actinomycetota</taxon>
        <taxon>Actinomycetes</taxon>
        <taxon>Pseudonocardiales</taxon>
        <taxon>Pseudonocardiaceae</taxon>
    </lineage>
</organism>
<evidence type="ECO:0000313" key="3">
    <source>
        <dbReference type="Proteomes" id="UP000185696"/>
    </source>
</evidence>
<dbReference type="AlphaFoldDB" id="A0A7Z1AYM1"/>
<name>A0A7Z1AYM1_9PSEU</name>
<sequence length="400" mass="43071">MNENVLVDHGFTGWSARFAVRVTSAVDLSALRGGRPVDEWYRWAHRADVEYLDRLSTVVGPSFELRWLAEPGRPLSLTLLGRLARRTGKRIEQDAAEALARLADVPPHVTARPLAGRAAIEHAFDPFRPRGIAEIRKPCLTSRPQRPDVPVRVFVAVPPLRALPGTWPDVLGLLAAAGRPAMLSVGLVPTGVAPSFGQYLSLIANQYGMLGRPGRSRTAASRYVMPGRVEGDPFATVAERLYRDAAERYQGTVFRLRITVATAGPFDPHLAEGIAQRLGRGLAQDVPGQSCLVEHPAVERDRALLAQSVRALGVPRWGGDEVWGSTDVPQALRELCELADPVEATAAAWLPAAVDGSLPGSFPVEPPAADADLPGGFPGPRPGDDDSRTEDKRVSPPVVP</sequence>
<protein>
    <submittedName>
        <fullName evidence="2">Uncharacterized protein</fullName>
    </submittedName>
</protein>
<dbReference type="EMBL" id="MSIF01000009">
    <property type="protein sequence ID" value="OLF09373.1"/>
    <property type="molecule type" value="Genomic_DNA"/>
</dbReference>
<dbReference type="OrthoDB" id="3665323at2"/>
<accession>A0A7Z1AYM1</accession>
<comment type="caution">
    <text evidence="2">The sequence shown here is derived from an EMBL/GenBank/DDBJ whole genome shotgun (WGS) entry which is preliminary data.</text>
</comment>
<feature type="region of interest" description="Disordered" evidence="1">
    <location>
        <begin position="360"/>
        <end position="400"/>
    </location>
</feature>
<feature type="compositionally biased region" description="Basic and acidic residues" evidence="1">
    <location>
        <begin position="382"/>
        <end position="394"/>
    </location>
</feature>
<keyword evidence="3" id="KW-1185">Reference proteome</keyword>
<dbReference type="Proteomes" id="UP000185696">
    <property type="component" value="Unassembled WGS sequence"/>
</dbReference>
<dbReference type="RefSeq" id="WP_075134366.1">
    <property type="nucleotide sequence ID" value="NZ_MSIF01000009.1"/>
</dbReference>
<evidence type="ECO:0000313" key="2">
    <source>
        <dbReference type="EMBL" id="OLF09373.1"/>
    </source>
</evidence>
<reference evidence="2 3" key="1">
    <citation type="submission" date="2016-12" db="EMBL/GenBank/DDBJ databases">
        <title>The draft genome sequence of Actinophytocola xinjiangensis.</title>
        <authorList>
            <person name="Wang W."/>
            <person name="Yuan L."/>
        </authorList>
    </citation>
    <scope>NUCLEOTIDE SEQUENCE [LARGE SCALE GENOMIC DNA]</scope>
    <source>
        <strain evidence="2 3">CGMCC 4.4663</strain>
    </source>
</reference>
<evidence type="ECO:0000256" key="1">
    <source>
        <dbReference type="SAM" id="MobiDB-lite"/>
    </source>
</evidence>